<gene>
    <name evidence="1" type="ORF">PtoMrB4_26780</name>
</gene>
<sequence>MARIKFTRRPSPALAEQRPLYKITQALLIVEICCRGKKCSLIKLHLLNWALKSRGRISSLEIAAKNKKLSIPVWGFDPALAVALQLALEEEIFTIEGLNLKITKKGNQLLDVIINDETAFPKEKSQLKKIGKGITEEMVTSVSKGWD</sequence>
<proteinExistence type="predicted"/>
<dbReference type="AlphaFoldDB" id="A0A679GCS4"/>
<dbReference type="RefSeq" id="WP_172433564.1">
    <property type="nucleotide sequence ID" value="NZ_AP022642.1"/>
</dbReference>
<dbReference type="Proteomes" id="UP000501237">
    <property type="component" value="Chromosome"/>
</dbReference>
<dbReference type="KEGG" id="poj:PtoMrB4_26780"/>
<reference evidence="1 2" key="1">
    <citation type="journal article" date="2020" name="Microbiol. Resour. Announc.">
        <title>Complete genome sequence of Pseudomonas otitidis strain MrB4, isolated from Lake Biwa in Japan.</title>
        <authorList>
            <person name="Miyazaki K."/>
            <person name="Hase E."/>
            <person name="Maruya T."/>
        </authorList>
    </citation>
    <scope>NUCLEOTIDE SEQUENCE [LARGE SCALE GENOMIC DNA]</scope>
    <source>
        <strain evidence="1 2">MrB4</strain>
    </source>
</reference>
<evidence type="ECO:0000313" key="2">
    <source>
        <dbReference type="Proteomes" id="UP000501237"/>
    </source>
</evidence>
<name>A0A679GCS4_9GAMM</name>
<accession>A0A679GCS4</accession>
<dbReference type="GeneID" id="57397895"/>
<protein>
    <submittedName>
        <fullName evidence="1">Uncharacterized protein</fullName>
    </submittedName>
</protein>
<evidence type="ECO:0000313" key="1">
    <source>
        <dbReference type="EMBL" id="BCA28701.1"/>
    </source>
</evidence>
<dbReference type="EMBL" id="AP022642">
    <property type="protein sequence ID" value="BCA28701.1"/>
    <property type="molecule type" value="Genomic_DNA"/>
</dbReference>
<organism evidence="1 2">
    <name type="scientific">Metapseudomonas otitidis</name>
    <dbReference type="NCBI Taxonomy" id="319939"/>
    <lineage>
        <taxon>Bacteria</taxon>
        <taxon>Pseudomonadati</taxon>
        <taxon>Pseudomonadota</taxon>
        <taxon>Gammaproteobacteria</taxon>
        <taxon>Pseudomonadales</taxon>
        <taxon>Pseudomonadaceae</taxon>
        <taxon>Metapseudomonas</taxon>
    </lineage>
</organism>